<feature type="transmembrane region" description="Helical" evidence="5">
    <location>
        <begin position="48"/>
        <end position="65"/>
    </location>
</feature>
<keyword evidence="2 5" id="KW-0812">Transmembrane</keyword>
<organism evidence="6 7">
    <name type="scientific">Puia dinghuensis</name>
    <dbReference type="NCBI Taxonomy" id="1792502"/>
    <lineage>
        <taxon>Bacteria</taxon>
        <taxon>Pseudomonadati</taxon>
        <taxon>Bacteroidota</taxon>
        <taxon>Chitinophagia</taxon>
        <taxon>Chitinophagales</taxon>
        <taxon>Chitinophagaceae</taxon>
        <taxon>Puia</taxon>
    </lineage>
</organism>
<evidence type="ECO:0000256" key="3">
    <source>
        <dbReference type="ARBA" id="ARBA00022989"/>
    </source>
</evidence>
<keyword evidence="3 5" id="KW-1133">Transmembrane helix</keyword>
<evidence type="ECO:0000313" key="6">
    <source>
        <dbReference type="EMBL" id="GGA95168.1"/>
    </source>
</evidence>
<keyword evidence="7" id="KW-1185">Reference proteome</keyword>
<keyword evidence="4 5" id="KW-0472">Membrane</keyword>
<name>A0A8J2UBN8_9BACT</name>
<comment type="caution">
    <text evidence="6">The sequence shown here is derived from an EMBL/GenBank/DDBJ whole genome shotgun (WGS) entry which is preliminary data.</text>
</comment>
<accession>A0A8J2UBN8</accession>
<protein>
    <recommendedName>
        <fullName evidence="8">DoxX family protein</fullName>
    </recommendedName>
</protein>
<evidence type="ECO:0000256" key="2">
    <source>
        <dbReference type="ARBA" id="ARBA00022692"/>
    </source>
</evidence>
<evidence type="ECO:0000313" key="7">
    <source>
        <dbReference type="Proteomes" id="UP000607559"/>
    </source>
</evidence>
<feature type="transmembrane region" description="Helical" evidence="5">
    <location>
        <begin position="22"/>
        <end position="41"/>
    </location>
</feature>
<proteinExistence type="predicted"/>
<dbReference type="GO" id="GO:0016020">
    <property type="term" value="C:membrane"/>
    <property type="evidence" value="ECO:0007669"/>
    <property type="project" value="UniProtKB-SubCell"/>
</dbReference>
<reference evidence="6" key="1">
    <citation type="journal article" date="2014" name="Int. J. Syst. Evol. Microbiol.">
        <title>Complete genome sequence of Corynebacterium casei LMG S-19264T (=DSM 44701T), isolated from a smear-ripened cheese.</title>
        <authorList>
            <consortium name="US DOE Joint Genome Institute (JGI-PGF)"/>
            <person name="Walter F."/>
            <person name="Albersmeier A."/>
            <person name="Kalinowski J."/>
            <person name="Ruckert C."/>
        </authorList>
    </citation>
    <scope>NUCLEOTIDE SEQUENCE</scope>
    <source>
        <strain evidence="6">CGMCC 1.15448</strain>
    </source>
</reference>
<reference evidence="6" key="2">
    <citation type="submission" date="2020-09" db="EMBL/GenBank/DDBJ databases">
        <authorList>
            <person name="Sun Q."/>
            <person name="Zhou Y."/>
        </authorList>
    </citation>
    <scope>NUCLEOTIDE SEQUENCE</scope>
    <source>
        <strain evidence="6">CGMCC 1.15448</strain>
    </source>
</reference>
<dbReference type="Pfam" id="PF07681">
    <property type="entry name" value="DoxX"/>
    <property type="match status" value="1"/>
</dbReference>
<evidence type="ECO:0000256" key="5">
    <source>
        <dbReference type="SAM" id="Phobius"/>
    </source>
</evidence>
<dbReference type="Proteomes" id="UP000607559">
    <property type="component" value="Unassembled WGS sequence"/>
</dbReference>
<comment type="subcellular location">
    <subcellularLocation>
        <location evidence="1">Membrane</location>
        <topology evidence="1">Multi-pass membrane protein</topology>
    </subcellularLocation>
</comment>
<dbReference type="AlphaFoldDB" id="A0A8J2UBN8"/>
<sequence>MRDSTLIDQLLYGRASLAEDQIHWLPILITCANLLTGLFLIVGLWTRFVAMLQLPILIGAIIFLNTQRGGPASDSELILAVITLLLVVFFLIEGGGPLSLDGYFKKNRGHGQGRNLP</sequence>
<feature type="transmembrane region" description="Helical" evidence="5">
    <location>
        <begin position="77"/>
        <end position="100"/>
    </location>
</feature>
<dbReference type="InterPro" id="IPR032808">
    <property type="entry name" value="DoxX"/>
</dbReference>
<dbReference type="EMBL" id="BMJC01000002">
    <property type="protein sequence ID" value="GGA95168.1"/>
    <property type="molecule type" value="Genomic_DNA"/>
</dbReference>
<evidence type="ECO:0000256" key="1">
    <source>
        <dbReference type="ARBA" id="ARBA00004141"/>
    </source>
</evidence>
<gene>
    <name evidence="6" type="ORF">GCM10011511_18140</name>
</gene>
<evidence type="ECO:0008006" key="8">
    <source>
        <dbReference type="Google" id="ProtNLM"/>
    </source>
</evidence>
<evidence type="ECO:0000256" key="4">
    <source>
        <dbReference type="ARBA" id="ARBA00023136"/>
    </source>
</evidence>